<organism evidence="1 2">
    <name type="scientific">Rubus argutus</name>
    <name type="common">Southern blackberry</name>
    <dbReference type="NCBI Taxonomy" id="59490"/>
    <lineage>
        <taxon>Eukaryota</taxon>
        <taxon>Viridiplantae</taxon>
        <taxon>Streptophyta</taxon>
        <taxon>Embryophyta</taxon>
        <taxon>Tracheophyta</taxon>
        <taxon>Spermatophyta</taxon>
        <taxon>Magnoliopsida</taxon>
        <taxon>eudicotyledons</taxon>
        <taxon>Gunneridae</taxon>
        <taxon>Pentapetalae</taxon>
        <taxon>rosids</taxon>
        <taxon>fabids</taxon>
        <taxon>Rosales</taxon>
        <taxon>Rosaceae</taxon>
        <taxon>Rosoideae</taxon>
        <taxon>Rosoideae incertae sedis</taxon>
        <taxon>Rubus</taxon>
    </lineage>
</organism>
<reference evidence="1 2" key="1">
    <citation type="journal article" date="2023" name="G3 (Bethesda)">
        <title>A chromosome-length genome assembly and annotation of blackberry (Rubus argutus, cv. 'Hillquist').</title>
        <authorList>
            <person name="Bruna T."/>
            <person name="Aryal R."/>
            <person name="Dudchenko O."/>
            <person name="Sargent D.J."/>
            <person name="Mead D."/>
            <person name="Buti M."/>
            <person name="Cavallini A."/>
            <person name="Hytonen T."/>
            <person name="Andres J."/>
            <person name="Pham M."/>
            <person name="Weisz D."/>
            <person name="Mascagni F."/>
            <person name="Usai G."/>
            <person name="Natali L."/>
            <person name="Bassil N."/>
            <person name="Fernandez G.E."/>
            <person name="Lomsadze A."/>
            <person name="Armour M."/>
            <person name="Olukolu B."/>
            <person name="Poorten T."/>
            <person name="Britton C."/>
            <person name="Davik J."/>
            <person name="Ashrafi H."/>
            <person name="Aiden E.L."/>
            <person name="Borodovsky M."/>
            <person name="Worthington M."/>
        </authorList>
    </citation>
    <scope>NUCLEOTIDE SEQUENCE [LARGE SCALE GENOMIC DNA]</scope>
    <source>
        <strain evidence="1">PI 553951</strain>
    </source>
</reference>
<accession>A0AAW1WA54</accession>
<dbReference type="Proteomes" id="UP001457282">
    <property type="component" value="Unassembled WGS sequence"/>
</dbReference>
<dbReference type="AlphaFoldDB" id="A0AAW1WA54"/>
<proteinExistence type="predicted"/>
<sequence length="279" mass="30852">MTITHTNLEKRTKLQSDNLEDRKTIDSKNRCWVQRTQSNRLPVVVGDGLTTYDAIRDVASDGWRGSDGFTFGIAFRVQGRVLRNGANTTSQLSPCDSRLSLSSSNSQIAVFRPKVERDLSPHPSTPPSLSLRVLMGFRDSYGGYMVAFAGHNRLQGLLLAFVGQYTYTVTKLYSCKCLSSPRAGCRTCIGKGMGAPNVQGIPALFASTIRTVQSRQQRCKNKGGNVDCSLGIQLAFSGTDKHLSVLNSWYEVKNLGQYSLYGLYSNLKDSLTSQYNKFF</sequence>
<gene>
    <name evidence="1" type="ORF">M0R45_029997</name>
</gene>
<comment type="caution">
    <text evidence="1">The sequence shown here is derived from an EMBL/GenBank/DDBJ whole genome shotgun (WGS) entry which is preliminary data.</text>
</comment>
<dbReference type="EMBL" id="JBEDUW010000006">
    <property type="protein sequence ID" value="KAK9921488.1"/>
    <property type="molecule type" value="Genomic_DNA"/>
</dbReference>
<evidence type="ECO:0000313" key="1">
    <source>
        <dbReference type="EMBL" id="KAK9921488.1"/>
    </source>
</evidence>
<keyword evidence="2" id="KW-1185">Reference proteome</keyword>
<name>A0AAW1WA54_RUBAR</name>
<evidence type="ECO:0000313" key="2">
    <source>
        <dbReference type="Proteomes" id="UP001457282"/>
    </source>
</evidence>
<protein>
    <submittedName>
        <fullName evidence="1">Uncharacterized protein</fullName>
    </submittedName>
</protein>